<keyword evidence="2" id="KW-1185">Reference proteome</keyword>
<sequence length="103" mass="11769">MRVLFLESGEEDVSFLVPFDKPVINCINRFNTLPTRWELSPINVISDSFKVYKKGLNPTKNTLALLHAEAVTIWRSCPKYDLDVGGLRDRSSIVSYVCYTLLE</sequence>
<proteinExistence type="predicted"/>
<dbReference type="Proteomes" id="UP001320843">
    <property type="component" value="Unassembled WGS sequence"/>
</dbReference>
<protein>
    <submittedName>
        <fullName evidence="1">Uncharacterized protein</fullName>
    </submittedName>
</protein>
<evidence type="ECO:0000313" key="2">
    <source>
        <dbReference type="Proteomes" id="UP001320843"/>
    </source>
</evidence>
<dbReference type="EMBL" id="JANFWR010000016">
    <property type="protein sequence ID" value="MCW0400001.1"/>
    <property type="molecule type" value="Genomic_DNA"/>
</dbReference>
<gene>
    <name evidence="1" type="ORF">NB700_002557</name>
</gene>
<comment type="caution">
    <text evidence="1">The sequence shown here is derived from an EMBL/GenBank/DDBJ whole genome shotgun (WGS) entry which is preliminary data.</text>
</comment>
<organism evidence="1 2">
    <name type="scientific">Xanthomonas sacchari</name>
    <dbReference type="NCBI Taxonomy" id="56458"/>
    <lineage>
        <taxon>Bacteria</taxon>
        <taxon>Pseudomonadati</taxon>
        <taxon>Pseudomonadota</taxon>
        <taxon>Gammaproteobacteria</taxon>
        <taxon>Lysobacterales</taxon>
        <taxon>Lysobacteraceae</taxon>
        <taxon>Xanthomonas</taxon>
    </lineage>
</organism>
<accession>A0ABT3DWW6</accession>
<evidence type="ECO:0000313" key="1">
    <source>
        <dbReference type="EMBL" id="MCW0400001.1"/>
    </source>
</evidence>
<name>A0ABT3DWW6_9XANT</name>
<reference evidence="1 2" key="1">
    <citation type="submission" date="2022-06" db="EMBL/GenBank/DDBJ databases">
        <title>Dynamics of rice microbiomes reveals core vertical transmitted seed endophytes.</title>
        <authorList>
            <person name="Liao K."/>
            <person name="Zhang X."/>
        </authorList>
    </citation>
    <scope>NUCLEOTIDE SEQUENCE [LARGE SCALE GENOMIC DNA]</scope>
    <source>
        <strain evidence="1 2">YT10-10-1</strain>
    </source>
</reference>